<keyword evidence="1" id="KW-0472">Membrane</keyword>
<proteinExistence type="predicted"/>
<keyword evidence="1" id="KW-0812">Transmembrane</keyword>
<organism evidence="2">
    <name type="scientific">Roseihalotalea indica</name>
    <dbReference type="NCBI Taxonomy" id="2867963"/>
    <lineage>
        <taxon>Bacteria</taxon>
        <taxon>Pseudomonadati</taxon>
        <taxon>Bacteroidota</taxon>
        <taxon>Cytophagia</taxon>
        <taxon>Cytophagales</taxon>
        <taxon>Catalimonadaceae</taxon>
        <taxon>Roseihalotalea</taxon>
    </lineage>
</organism>
<dbReference type="AlphaFoldDB" id="A0AA49GGQ7"/>
<protein>
    <submittedName>
        <fullName evidence="2">Uncharacterized protein</fullName>
    </submittedName>
</protein>
<name>A0AA49GGQ7_9BACT</name>
<keyword evidence="1" id="KW-1133">Transmembrane helix</keyword>
<reference evidence="2" key="2">
    <citation type="journal article" date="2024" name="Antonie Van Leeuwenhoek">
        <title>Roseihalotalea indica gen. nov., sp. nov., a halophilic Bacteroidetes from mesopelagic Southwest Indian Ocean with higher carbohydrate metabolic potential.</title>
        <authorList>
            <person name="Chen B."/>
            <person name="Zhang M."/>
            <person name="Lin D."/>
            <person name="Ye J."/>
            <person name="Tang K."/>
        </authorList>
    </citation>
    <scope>NUCLEOTIDE SEQUENCE</scope>
    <source>
        <strain evidence="2">TK19036</strain>
    </source>
</reference>
<dbReference type="EMBL" id="CP120682">
    <property type="protein sequence ID" value="WKN34340.1"/>
    <property type="molecule type" value="Genomic_DNA"/>
</dbReference>
<sequence>MSHPVQVLADLTLENNHGSIQIRNNKEGDLVIDFPNEDALFDLQSIHWSSTSSWKILSRLNQAFYQNQQTVKVNVKGSNWATLGKASLPQFKYGKVVTRYISRTPSVKISIYALLAALGASLLYVFFRRRN</sequence>
<reference evidence="2" key="1">
    <citation type="journal article" date="2023" name="Comput. Struct. Biotechnol. J.">
        <title>Discovery of a novel marine Bacteroidetes with a rich repertoire of carbohydrate-active enzymes.</title>
        <authorList>
            <person name="Chen B."/>
            <person name="Liu G."/>
            <person name="Chen Q."/>
            <person name="Wang H."/>
            <person name="Liu L."/>
            <person name="Tang K."/>
        </authorList>
    </citation>
    <scope>NUCLEOTIDE SEQUENCE</scope>
    <source>
        <strain evidence="2">TK19036</strain>
    </source>
</reference>
<accession>A0AA49GGQ7</accession>
<evidence type="ECO:0000313" key="2">
    <source>
        <dbReference type="EMBL" id="WKN34340.1"/>
    </source>
</evidence>
<evidence type="ECO:0000256" key="1">
    <source>
        <dbReference type="SAM" id="Phobius"/>
    </source>
</evidence>
<feature type="transmembrane region" description="Helical" evidence="1">
    <location>
        <begin position="109"/>
        <end position="127"/>
    </location>
</feature>
<gene>
    <name evidence="2" type="ORF">K4G66_18335</name>
</gene>